<dbReference type="Gene3D" id="2.30.42.10">
    <property type="match status" value="2"/>
</dbReference>
<dbReference type="RefSeq" id="WP_157959486.1">
    <property type="nucleotide sequence ID" value="NZ_LS483254.1"/>
</dbReference>
<keyword evidence="6" id="KW-1185">Reference proteome</keyword>
<evidence type="ECO:0000256" key="3">
    <source>
        <dbReference type="ARBA" id="ARBA00022801"/>
    </source>
</evidence>
<evidence type="ECO:0000313" key="6">
    <source>
        <dbReference type="Proteomes" id="UP000249818"/>
    </source>
</evidence>
<keyword evidence="2 5" id="KW-0645">Protease</keyword>
<accession>A0A2X3L1I2</accession>
<dbReference type="PROSITE" id="PS50106">
    <property type="entry name" value="PDZ"/>
    <property type="match status" value="2"/>
</dbReference>
<sequence>MKKSWRVSALALLIGLAVVVPSVQFILGGGDTGVATAQLAPLVHAQTVQEEIAASGQAAVKAAINAVAPGVVKVEVVKKSASLWDTFLDDPFLRRFFDLSPLEEQEVTSVGSGFVVEYGGVRYVLTNAHVVEGAVSIRVTAKTGKELAAEVVGTDALLDLAVLAIEDSLDIPAVSLGDSDLLEIGDWVIAIGNPLGLSHTVTLGIVSALGRDVPRPDGSGYYRRMIQTDAAINPGNSGGPLVNAFGQVVGMNTIIARSTDSGVAVEGINFAVPINEIVQALSQIAAQGRVVRAWLGVYIQDIPAGMETRFGVSAGQGVLVSDVVPGGPAAQAGIKAGDVITAIAGRAVGTSNDLQLEVMYRAVGEKVTVSILRDGKPISVDVVLGERPEEVASSSPAAEPEQGQEKFGLTVQAITPELAARYSLRQTTGVVVTKVASGSRAYWAGIEVGDVIVEVNREPVESISDWDRIVAGIGDRDEVLLTVVSGDFTRFVFLR</sequence>
<organism evidence="5 6">
    <name type="scientific">Candidatus Bipolaricaulis anaerobius</name>
    <dbReference type="NCBI Taxonomy" id="2026885"/>
    <lineage>
        <taxon>Bacteria</taxon>
        <taxon>Candidatus Bipolaricaulota</taxon>
        <taxon>Candidatus Bipolaricaulia</taxon>
        <taxon>Candidatus Bipolaricaulales</taxon>
        <taxon>Candidatus Bipolaricaulaceae</taxon>
        <taxon>Candidatus Bipolaricaulis</taxon>
    </lineage>
</organism>
<dbReference type="InterPro" id="IPR041489">
    <property type="entry name" value="PDZ_6"/>
</dbReference>
<dbReference type="GO" id="GO:0004252">
    <property type="term" value="F:serine-type endopeptidase activity"/>
    <property type="evidence" value="ECO:0007669"/>
    <property type="project" value="InterPro"/>
</dbReference>
<dbReference type="Gene3D" id="2.40.10.10">
    <property type="entry name" value="Trypsin-like serine proteases"/>
    <property type="match status" value="2"/>
</dbReference>
<dbReference type="InterPro" id="IPR043504">
    <property type="entry name" value="Peptidase_S1_PA_chymotrypsin"/>
</dbReference>
<dbReference type="KEGG" id="bana:BARAN1_1005"/>
<dbReference type="GO" id="GO:0006508">
    <property type="term" value="P:proteolysis"/>
    <property type="evidence" value="ECO:0007669"/>
    <property type="project" value="UniProtKB-KW"/>
</dbReference>
<dbReference type="PANTHER" id="PTHR43343:SF3">
    <property type="entry name" value="PROTEASE DO-LIKE 8, CHLOROPLASTIC"/>
    <property type="match status" value="1"/>
</dbReference>
<gene>
    <name evidence="5" type="ORF">BARAN1_1005</name>
</gene>
<proteinExistence type="inferred from homology"/>
<reference evidence="6" key="1">
    <citation type="submission" date="2018-05" db="EMBL/GenBank/DDBJ databases">
        <authorList>
            <person name="Hao L."/>
        </authorList>
    </citation>
    <scope>NUCLEOTIDE SEQUENCE [LARGE SCALE GENOMIC DNA]</scope>
</reference>
<dbReference type="Proteomes" id="UP000249818">
    <property type="component" value="Chromosome BARAN1"/>
</dbReference>
<feature type="domain" description="PDZ" evidence="4">
    <location>
        <begin position="401"/>
        <end position="464"/>
    </location>
</feature>
<dbReference type="Pfam" id="PF13365">
    <property type="entry name" value="Trypsin_2"/>
    <property type="match status" value="1"/>
</dbReference>
<evidence type="ECO:0000259" key="4">
    <source>
        <dbReference type="PROSITE" id="PS50106"/>
    </source>
</evidence>
<dbReference type="InterPro" id="IPR036034">
    <property type="entry name" value="PDZ_sf"/>
</dbReference>
<name>A0A2X3L1I2_9BACT</name>
<feature type="domain" description="PDZ" evidence="4">
    <location>
        <begin position="296"/>
        <end position="375"/>
    </location>
</feature>
<dbReference type="PANTHER" id="PTHR43343">
    <property type="entry name" value="PEPTIDASE S12"/>
    <property type="match status" value="1"/>
</dbReference>
<dbReference type="SUPFAM" id="SSF50156">
    <property type="entry name" value="PDZ domain-like"/>
    <property type="match status" value="2"/>
</dbReference>
<dbReference type="EMBL" id="LS483254">
    <property type="protein sequence ID" value="SQD93029.1"/>
    <property type="molecule type" value="Genomic_DNA"/>
</dbReference>
<evidence type="ECO:0000256" key="2">
    <source>
        <dbReference type="ARBA" id="ARBA00022670"/>
    </source>
</evidence>
<dbReference type="Pfam" id="PF17820">
    <property type="entry name" value="PDZ_6"/>
    <property type="match status" value="1"/>
</dbReference>
<evidence type="ECO:0000256" key="1">
    <source>
        <dbReference type="ARBA" id="ARBA00010541"/>
    </source>
</evidence>
<protein>
    <submittedName>
        <fullName evidence="5">Protease Do</fullName>
    </submittedName>
</protein>
<dbReference type="SMART" id="SM00228">
    <property type="entry name" value="PDZ"/>
    <property type="match status" value="2"/>
</dbReference>
<evidence type="ECO:0000313" key="5">
    <source>
        <dbReference type="EMBL" id="SQD93029.1"/>
    </source>
</evidence>
<comment type="similarity">
    <text evidence="1">Belongs to the peptidase S1C family.</text>
</comment>
<dbReference type="InterPro" id="IPR051201">
    <property type="entry name" value="Chloro_Bact_Ser_Proteases"/>
</dbReference>
<dbReference type="InterPro" id="IPR001940">
    <property type="entry name" value="Peptidase_S1C"/>
</dbReference>
<dbReference type="Pfam" id="PF13180">
    <property type="entry name" value="PDZ_2"/>
    <property type="match status" value="1"/>
</dbReference>
<dbReference type="AlphaFoldDB" id="A0A2X3L1I2"/>
<keyword evidence="3" id="KW-0378">Hydrolase</keyword>
<dbReference type="OrthoDB" id="9758917at2"/>
<dbReference type="PRINTS" id="PR00834">
    <property type="entry name" value="PROTEASES2C"/>
</dbReference>
<dbReference type="InterPro" id="IPR001478">
    <property type="entry name" value="PDZ"/>
</dbReference>
<dbReference type="InterPro" id="IPR009003">
    <property type="entry name" value="Peptidase_S1_PA"/>
</dbReference>
<dbReference type="SUPFAM" id="SSF50494">
    <property type="entry name" value="Trypsin-like serine proteases"/>
    <property type="match status" value="1"/>
</dbReference>